<keyword evidence="8 10" id="KW-0131">Cell cycle</keyword>
<dbReference type="Pfam" id="PF04101">
    <property type="entry name" value="Glyco_tran_28_C"/>
    <property type="match status" value="1"/>
</dbReference>
<name>A0A0U1NJB4_9RHOB</name>
<dbReference type="GO" id="GO:0005886">
    <property type="term" value="C:plasma membrane"/>
    <property type="evidence" value="ECO:0007669"/>
    <property type="project" value="UniProtKB-SubCell"/>
</dbReference>
<comment type="caution">
    <text evidence="10">Lacks conserved residue(s) required for the propagation of feature annotation.</text>
</comment>
<comment type="subcellular location">
    <subcellularLocation>
        <location evidence="10">Cell membrane</location>
        <topology evidence="10">Peripheral membrane protein</topology>
        <orientation evidence="10">Cytoplasmic side</orientation>
    </subcellularLocation>
</comment>
<keyword evidence="1 10" id="KW-1003">Cell membrane</keyword>
<feature type="binding site" evidence="10">
    <location>
        <position position="126"/>
    </location>
    <ligand>
        <name>UDP-N-acetyl-alpha-D-glucosamine</name>
        <dbReference type="ChEBI" id="CHEBI:57705"/>
    </ligand>
</feature>
<dbReference type="GO" id="GO:0005975">
    <property type="term" value="P:carbohydrate metabolic process"/>
    <property type="evidence" value="ECO:0007669"/>
    <property type="project" value="InterPro"/>
</dbReference>
<organism evidence="13 14">
    <name type="scientific">Nereida ignava</name>
    <dbReference type="NCBI Taxonomy" id="282199"/>
    <lineage>
        <taxon>Bacteria</taxon>
        <taxon>Pseudomonadati</taxon>
        <taxon>Pseudomonadota</taxon>
        <taxon>Alphaproteobacteria</taxon>
        <taxon>Rhodobacterales</taxon>
        <taxon>Roseobacteraceae</taxon>
        <taxon>Nereida</taxon>
    </lineage>
</organism>
<evidence type="ECO:0000256" key="4">
    <source>
        <dbReference type="ARBA" id="ARBA00022679"/>
    </source>
</evidence>
<comment type="pathway">
    <text evidence="10">Cell wall biogenesis; peptidoglycan biosynthesis.</text>
</comment>
<comment type="similarity">
    <text evidence="10">Belongs to the glycosyltransferase 28 family. MurG subfamily.</text>
</comment>
<feature type="binding site" evidence="10">
    <location>
        <position position="166"/>
    </location>
    <ligand>
        <name>UDP-N-acetyl-alpha-D-glucosamine</name>
        <dbReference type="ChEBI" id="CHEBI:57705"/>
    </ligand>
</feature>
<dbReference type="SUPFAM" id="SSF53756">
    <property type="entry name" value="UDP-Glycosyltransferase/glycogen phosphorylase"/>
    <property type="match status" value="1"/>
</dbReference>
<feature type="binding site" evidence="10">
    <location>
        <begin position="14"/>
        <end position="16"/>
    </location>
    <ligand>
        <name>UDP-N-acetyl-alpha-D-glucosamine</name>
        <dbReference type="ChEBI" id="CHEBI:57705"/>
    </ligand>
</feature>
<dbReference type="PANTHER" id="PTHR21015">
    <property type="entry name" value="UDP-N-ACETYLGLUCOSAMINE--N-ACETYLMURAMYL-(PENTAPEPTIDE) PYROPHOSPHORYL-UNDECAPRENOL N-ACETYLGLUCOSAMINE TRANSFERASE 1"/>
    <property type="match status" value="1"/>
</dbReference>
<dbReference type="Gene3D" id="3.40.50.2000">
    <property type="entry name" value="Glycogen Phosphorylase B"/>
    <property type="match status" value="2"/>
</dbReference>
<keyword evidence="7 10" id="KW-0472">Membrane</keyword>
<dbReference type="PANTHER" id="PTHR21015:SF22">
    <property type="entry name" value="GLYCOSYLTRANSFERASE"/>
    <property type="match status" value="1"/>
</dbReference>
<dbReference type="Pfam" id="PF03033">
    <property type="entry name" value="Glyco_transf_28"/>
    <property type="match status" value="1"/>
</dbReference>
<evidence type="ECO:0000259" key="12">
    <source>
        <dbReference type="Pfam" id="PF04101"/>
    </source>
</evidence>
<evidence type="ECO:0000313" key="13">
    <source>
        <dbReference type="EMBL" id="CRK74563.1"/>
    </source>
</evidence>
<dbReference type="HAMAP" id="MF_00033">
    <property type="entry name" value="MurG"/>
    <property type="match status" value="1"/>
</dbReference>
<evidence type="ECO:0000256" key="10">
    <source>
        <dbReference type="HAMAP-Rule" id="MF_00033"/>
    </source>
</evidence>
<evidence type="ECO:0000259" key="11">
    <source>
        <dbReference type="Pfam" id="PF03033"/>
    </source>
</evidence>
<evidence type="ECO:0000256" key="1">
    <source>
        <dbReference type="ARBA" id="ARBA00022475"/>
    </source>
</evidence>
<dbReference type="GO" id="GO:0051301">
    <property type="term" value="P:cell division"/>
    <property type="evidence" value="ECO:0007669"/>
    <property type="project" value="UniProtKB-KW"/>
</dbReference>
<dbReference type="Proteomes" id="UP000048949">
    <property type="component" value="Unassembled WGS sequence"/>
</dbReference>
<proteinExistence type="inferred from homology"/>
<feature type="binding site" evidence="10">
    <location>
        <position position="193"/>
    </location>
    <ligand>
        <name>UDP-N-acetyl-alpha-D-glucosamine</name>
        <dbReference type="ChEBI" id="CHEBI:57705"/>
    </ligand>
</feature>
<evidence type="ECO:0000256" key="8">
    <source>
        <dbReference type="ARBA" id="ARBA00023306"/>
    </source>
</evidence>
<evidence type="ECO:0000256" key="2">
    <source>
        <dbReference type="ARBA" id="ARBA00022618"/>
    </source>
</evidence>
<keyword evidence="14" id="KW-1185">Reference proteome</keyword>
<dbReference type="InterPro" id="IPR007235">
    <property type="entry name" value="Glyco_trans_28_C"/>
</dbReference>
<comment type="catalytic activity">
    <reaction evidence="10">
        <text>di-trans,octa-cis-undecaprenyl diphospho-N-acetyl-alpha-D-muramoyl-L-alanyl-D-glutamyl-meso-2,6-diaminopimeloyl-D-alanyl-D-alanine + UDP-N-acetyl-alpha-D-glucosamine = di-trans,octa-cis-undecaprenyl diphospho-[N-acetyl-alpha-D-glucosaminyl-(1-&gt;4)]-N-acetyl-alpha-D-muramoyl-L-alanyl-D-glutamyl-meso-2,6-diaminopimeloyl-D-alanyl-D-alanine + UDP + H(+)</text>
        <dbReference type="Rhea" id="RHEA:31227"/>
        <dbReference type="ChEBI" id="CHEBI:15378"/>
        <dbReference type="ChEBI" id="CHEBI:57705"/>
        <dbReference type="ChEBI" id="CHEBI:58223"/>
        <dbReference type="ChEBI" id="CHEBI:61387"/>
        <dbReference type="ChEBI" id="CHEBI:61388"/>
        <dbReference type="EC" id="2.4.1.227"/>
    </reaction>
</comment>
<keyword evidence="9 10" id="KW-0961">Cell wall biogenesis/degradation</keyword>
<evidence type="ECO:0000256" key="9">
    <source>
        <dbReference type="ARBA" id="ARBA00023316"/>
    </source>
</evidence>
<keyword evidence="5 10" id="KW-0133">Cell shape</keyword>
<evidence type="ECO:0000256" key="3">
    <source>
        <dbReference type="ARBA" id="ARBA00022676"/>
    </source>
</evidence>
<dbReference type="AlphaFoldDB" id="A0A0U1NJB4"/>
<dbReference type="GO" id="GO:0008360">
    <property type="term" value="P:regulation of cell shape"/>
    <property type="evidence" value="ECO:0007669"/>
    <property type="project" value="UniProtKB-KW"/>
</dbReference>
<dbReference type="GO" id="GO:0051991">
    <property type="term" value="F:UDP-N-acetyl-D-glucosamine:N-acetylmuramoyl-L-alanyl-D-glutamyl-meso-2,6-diaminopimelyl-D-alanyl-D-alanine-diphosphoundecaprenol 4-beta-N-acetylglucosaminlytransferase activity"/>
    <property type="evidence" value="ECO:0007669"/>
    <property type="project" value="RHEA"/>
</dbReference>
<gene>
    <name evidence="10 13" type="primary">murG</name>
    <name evidence="13" type="ORF">NIG5292_00598</name>
</gene>
<evidence type="ECO:0000313" key="14">
    <source>
        <dbReference type="Proteomes" id="UP000048949"/>
    </source>
</evidence>
<feature type="domain" description="Glycosyltransferase family 28 N-terminal" evidence="11">
    <location>
        <begin position="8"/>
        <end position="144"/>
    </location>
</feature>
<dbReference type="RefSeq" id="WP_048597862.1">
    <property type="nucleotide sequence ID" value="NZ_CVPC01000003.1"/>
</dbReference>
<dbReference type="STRING" id="282199.GCA_001049735_00598"/>
<dbReference type="InterPro" id="IPR006009">
    <property type="entry name" value="GlcNAc_MurG"/>
</dbReference>
<keyword evidence="2 10" id="KW-0132">Cell division</keyword>
<evidence type="ECO:0000256" key="5">
    <source>
        <dbReference type="ARBA" id="ARBA00022960"/>
    </source>
</evidence>
<protein>
    <recommendedName>
        <fullName evidence="10">UDP-N-acetylglucosamine--N-acetylmuramyl-(pentapeptide) pyrophosphoryl-undecaprenol N-acetylglucosamine transferase</fullName>
        <ecNumber evidence="10">2.4.1.227</ecNumber>
    </recommendedName>
    <alternativeName>
        <fullName evidence="10">Undecaprenyl-PP-MurNAc-pentapeptide-UDPGlcNAc GlcNAc transferase</fullName>
    </alternativeName>
</protein>
<evidence type="ECO:0000256" key="6">
    <source>
        <dbReference type="ARBA" id="ARBA00022984"/>
    </source>
</evidence>
<dbReference type="EC" id="2.4.1.227" evidence="10"/>
<dbReference type="GO" id="GO:0050511">
    <property type="term" value="F:undecaprenyldiphospho-muramoylpentapeptide beta-N-acetylglucosaminyltransferase activity"/>
    <property type="evidence" value="ECO:0007669"/>
    <property type="project" value="UniProtKB-UniRule"/>
</dbReference>
<feature type="binding site" evidence="10">
    <location>
        <position position="294"/>
    </location>
    <ligand>
        <name>UDP-N-acetyl-alpha-D-glucosamine</name>
        <dbReference type="ChEBI" id="CHEBI:57705"/>
    </ligand>
</feature>
<accession>A0A0U1NJB4</accession>
<dbReference type="CDD" id="cd03785">
    <property type="entry name" value="GT28_MurG"/>
    <property type="match status" value="1"/>
</dbReference>
<dbReference type="GO" id="GO:0009252">
    <property type="term" value="P:peptidoglycan biosynthetic process"/>
    <property type="evidence" value="ECO:0007669"/>
    <property type="project" value="UniProtKB-UniRule"/>
</dbReference>
<keyword evidence="4 10" id="KW-0808">Transferase</keyword>
<sequence length="365" mass="37822">MAGKPLLIIAAGGTGGHMFPAQALAEAMLAQGWRVVLSTDARGARYAGGFPSDVKIEQVSSATLSRGGILAKVLAPFQIIAGCVGATFAMLRDRPDVVVGFGGYPSIPALTAATLLRRPRMLHEQNGVLGRVNKLFASRVSRVACGTWPMSLPDGIEGVPTGNPVRETVLTRAAAGYIPPGDYPMSIVVIGGSQGARILSDVVPAAIARLPESVRANVRVIHQARGEDEARVTEFYAQHGITAHVQPFFDDIPTLFAEAQLVISRAGASSVADISVIGRPSILVPLGIATDDHQTANARGLAEVGGAVVMAEDTFTVEAVAAQISAILSNPKKATAMAQAALGAGRPDATQALADLTLELAQSQQ</sequence>
<dbReference type="UniPathway" id="UPA00219"/>
<reference evidence="13 14" key="1">
    <citation type="submission" date="2015-04" db="EMBL/GenBank/DDBJ databases">
        <authorList>
            <person name="Syromyatnikov M.Y."/>
            <person name="Popov V.N."/>
        </authorList>
    </citation>
    <scope>NUCLEOTIDE SEQUENCE [LARGE SCALE GENOMIC DNA]</scope>
    <source>
        <strain evidence="13 14">CECT 5292</strain>
    </source>
</reference>
<dbReference type="OrthoDB" id="9808936at2"/>
<evidence type="ECO:0000256" key="7">
    <source>
        <dbReference type="ARBA" id="ARBA00023136"/>
    </source>
</evidence>
<comment type="function">
    <text evidence="10">Cell wall formation. Catalyzes the transfer of a GlcNAc subunit on undecaprenyl-pyrophosphoryl-MurNAc-pentapeptide (lipid intermediate I) to form undecaprenyl-pyrophosphoryl-MurNAc-(pentapeptide)GlcNAc (lipid intermediate II).</text>
</comment>
<keyword evidence="3 10" id="KW-0328">Glycosyltransferase</keyword>
<dbReference type="InterPro" id="IPR004276">
    <property type="entry name" value="GlycoTrans_28_N"/>
</dbReference>
<dbReference type="GO" id="GO:0071555">
    <property type="term" value="P:cell wall organization"/>
    <property type="evidence" value="ECO:0007669"/>
    <property type="project" value="UniProtKB-KW"/>
</dbReference>
<keyword evidence="6 10" id="KW-0573">Peptidoglycan synthesis</keyword>
<dbReference type="EMBL" id="CVQV01000003">
    <property type="protein sequence ID" value="CRK74563.1"/>
    <property type="molecule type" value="Genomic_DNA"/>
</dbReference>
<feature type="domain" description="Glycosyl transferase family 28 C-terminal" evidence="12">
    <location>
        <begin position="187"/>
        <end position="351"/>
    </location>
</feature>